<reference evidence="2" key="1">
    <citation type="submission" date="2019-08" db="EMBL/GenBank/DDBJ databases">
        <authorList>
            <person name="Kucharzyk K."/>
            <person name="Murdoch R.W."/>
            <person name="Higgins S."/>
            <person name="Loffler F."/>
        </authorList>
    </citation>
    <scope>NUCLEOTIDE SEQUENCE</scope>
</reference>
<dbReference type="NCBIfam" id="TIGR01826">
    <property type="entry name" value="CofD_related"/>
    <property type="match status" value="1"/>
</dbReference>
<dbReference type="EMBL" id="VSSQ01012192">
    <property type="protein sequence ID" value="MPM48647.1"/>
    <property type="molecule type" value="Genomic_DNA"/>
</dbReference>
<accession>A0A645A6F2</accession>
<dbReference type="InterPro" id="IPR038136">
    <property type="entry name" value="CofD-like_dom_sf"/>
</dbReference>
<dbReference type="GO" id="GO:0043743">
    <property type="term" value="F:LPPG:FO 2-phospho-L-lactate transferase activity"/>
    <property type="evidence" value="ECO:0007669"/>
    <property type="project" value="InterPro"/>
</dbReference>
<dbReference type="AlphaFoldDB" id="A0A645A6F2"/>
<dbReference type="PANTHER" id="PTHR30135">
    <property type="entry name" value="UNCHARACTERIZED PROTEIN YVCK-RELATED"/>
    <property type="match status" value="1"/>
</dbReference>
<name>A0A645A6F2_9ZZZZ</name>
<evidence type="ECO:0000256" key="1">
    <source>
        <dbReference type="ARBA" id="ARBA00022490"/>
    </source>
</evidence>
<evidence type="ECO:0000313" key="2">
    <source>
        <dbReference type="EMBL" id="MPM48647.1"/>
    </source>
</evidence>
<dbReference type="InterPro" id="IPR010119">
    <property type="entry name" value="Gluconeogen_factor"/>
</dbReference>
<dbReference type="SUPFAM" id="SSF142338">
    <property type="entry name" value="CofD-like"/>
    <property type="match status" value="1"/>
</dbReference>
<dbReference type="Pfam" id="PF01933">
    <property type="entry name" value="CofD"/>
    <property type="match status" value="1"/>
</dbReference>
<sequence>MLTALTQTSGGFIQAIADISKVLKIKGEIIPASSQIITLCALMDDGRVVKGESNIPKYGRRICEVFYQERVEATSSAVEAILNADMIIFGIGSLYTSIIPNIVIEDLRQALLISKATKVYLCNAMTQRGETDDYRLEDHVEAIEKHLQGSLDLVIFANDELPDYILQRYVLEQAYPVHRALQNHPYLIEEKQLLSFNNNLIRHDSNRIRDIFGELLTRFGRK</sequence>
<dbReference type="CDD" id="cd07187">
    <property type="entry name" value="YvcK_like"/>
    <property type="match status" value="1"/>
</dbReference>
<dbReference type="InterPro" id="IPR002882">
    <property type="entry name" value="CofD"/>
</dbReference>
<keyword evidence="1" id="KW-0963">Cytoplasm</keyword>
<comment type="caution">
    <text evidence="2">The sequence shown here is derived from an EMBL/GenBank/DDBJ whole genome shotgun (WGS) entry which is preliminary data.</text>
</comment>
<protein>
    <submittedName>
        <fullName evidence="2">Gluconeogenesis factor</fullName>
    </submittedName>
</protein>
<organism evidence="2">
    <name type="scientific">bioreactor metagenome</name>
    <dbReference type="NCBI Taxonomy" id="1076179"/>
    <lineage>
        <taxon>unclassified sequences</taxon>
        <taxon>metagenomes</taxon>
        <taxon>ecological metagenomes</taxon>
    </lineage>
</organism>
<gene>
    <name evidence="2" type="ORF">SDC9_95373</name>
</gene>
<dbReference type="Gene3D" id="3.40.50.10680">
    <property type="entry name" value="CofD-like domains"/>
    <property type="match status" value="1"/>
</dbReference>
<dbReference type="PANTHER" id="PTHR30135:SF3">
    <property type="entry name" value="GLUCONEOGENESIS FACTOR-RELATED"/>
    <property type="match status" value="1"/>
</dbReference>
<proteinExistence type="predicted"/>